<dbReference type="AlphaFoldDB" id="F0EYD1"/>
<keyword evidence="2" id="KW-1185">Reference proteome</keyword>
<sequence length="55" mass="6148">MGYVAALFKSACLHAEFGCAGCFLHFRFVCAIMPSMILKDGYADFQVSEFCQICR</sequence>
<organism evidence="1 2">
    <name type="scientific">Kingella denitrificans ATCC 33394</name>
    <dbReference type="NCBI Taxonomy" id="888741"/>
    <lineage>
        <taxon>Bacteria</taxon>
        <taxon>Pseudomonadati</taxon>
        <taxon>Pseudomonadota</taxon>
        <taxon>Betaproteobacteria</taxon>
        <taxon>Neisseriales</taxon>
        <taxon>Neisseriaceae</taxon>
        <taxon>Kingella</taxon>
    </lineage>
</organism>
<reference evidence="1 2" key="1">
    <citation type="submission" date="2011-01" db="EMBL/GenBank/DDBJ databases">
        <authorList>
            <person name="Muzny D."/>
            <person name="Qin X."/>
            <person name="Deng J."/>
            <person name="Jiang H."/>
            <person name="Liu Y."/>
            <person name="Qu J."/>
            <person name="Song X.-Z."/>
            <person name="Zhang L."/>
            <person name="Thornton R."/>
            <person name="Coyle M."/>
            <person name="Francisco L."/>
            <person name="Jackson L."/>
            <person name="Javaid M."/>
            <person name="Korchina V."/>
            <person name="Kovar C."/>
            <person name="Mata R."/>
            <person name="Mathew T."/>
            <person name="Ngo R."/>
            <person name="Nguyen L."/>
            <person name="Nguyen N."/>
            <person name="Okwuonu G."/>
            <person name="Ongeri F."/>
            <person name="Pham C."/>
            <person name="Simmons D."/>
            <person name="Wilczek-Boney K."/>
            <person name="Hale W."/>
            <person name="Jakkamsetti A."/>
            <person name="Pham P."/>
            <person name="Ruth R."/>
            <person name="San Lucas F."/>
            <person name="Warren J."/>
            <person name="Zhang J."/>
            <person name="Zhao Z."/>
            <person name="Zhou C."/>
            <person name="Zhu D."/>
            <person name="Lee S."/>
            <person name="Bess C."/>
            <person name="Blankenburg K."/>
            <person name="Forbes L."/>
            <person name="Fu Q."/>
            <person name="Gubbala S."/>
            <person name="Hirani K."/>
            <person name="Jayaseelan J.C."/>
            <person name="Lara F."/>
            <person name="Munidasa M."/>
            <person name="Palculict T."/>
            <person name="Patil S."/>
            <person name="Pu L.-L."/>
            <person name="Saada N."/>
            <person name="Tang L."/>
            <person name="Weissenberger G."/>
            <person name="Zhu Y."/>
            <person name="Hemphill L."/>
            <person name="Shang Y."/>
            <person name="Youmans B."/>
            <person name="Ayvaz T."/>
            <person name="Ross M."/>
            <person name="Santibanez J."/>
            <person name="Aqrawi P."/>
            <person name="Gross S."/>
            <person name="Joshi V."/>
            <person name="Fowler G."/>
            <person name="Nazareth L."/>
            <person name="Reid J."/>
            <person name="Worley K."/>
            <person name="Petrosino J."/>
            <person name="Highlander S."/>
            <person name="Gibbs R."/>
        </authorList>
    </citation>
    <scope>NUCLEOTIDE SEQUENCE [LARGE SCALE GENOMIC DNA]</scope>
    <source>
        <strain evidence="1 2">ATCC 33394</strain>
    </source>
</reference>
<comment type="caution">
    <text evidence="1">The sequence shown here is derived from an EMBL/GenBank/DDBJ whole genome shotgun (WGS) entry which is preliminary data.</text>
</comment>
<proteinExistence type="predicted"/>
<dbReference type="HOGENOM" id="CLU_3026219_0_0_4"/>
<protein>
    <submittedName>
        <fullName evidence="1">Uncharacterized protein</fullName>
    </submittedName>
</protein>
<dbReference type="Proteomes" id="UP000004088">
    <property type="component" value="Unassembled WGS sequence"/>
</dbReference>
<accession>F0EYD1</accession>
<dbReference type="EMBL" id="AEWV01000015">
    <property type="protein sequence ID" value="EGC17539.1"/>
    <property type="molecule type" value="Genomic_DNA"/>
</dbReference>
<evidence type="ECO:0000313" key="1">
    <source>
        <dbReference type="EMBL" id="EGC17539.1"/>
    </source>
</evidence>
<evidence type="ECO:0000313" key="2">
    <source>
        <dbReference type="Proteomes" id="UP000004088"/>
    </source>
</evidence>
<gene>
    <name evidence="1" type="ORF">HMPREF9098_0865</name>
</gene>
<name>F0EYD1_9NEIS</name>